<evidence type="ECO:0000256" key="17">
    <source>
        <dbReference type="ARBA" id="ARBA00023098"/>
    </source>
</evidence>
<keyword evidence="9" id="KW-0272">Extracellular matrix</keyword>
<keyword evidence="11" id="KW-0479">Metal-binding</keyword>
<keyword evidence="16 29" id="KW-0944">Nitration</keyword>
<evidence type="ECO:0000259" key="31">
    <source>
        <dbReference type="PROSITE" id="PS50095"/>
    </source>
</evidence>
<dbReference type="Pfam" id="PF01477">
    <property type="entry name" value="PLAT"/>
    <property type="match status" value="1"/>
</dbReference>
<comment type="catalytic activity">
    <reaction evidence="25">
        <text>1,2,3-tributanoylglycerol + H2O = dibutanoylglycerol + butanoate + H(+)</text>
        <dbReference type="Rhea" id="RHEA:40475"/>
        <dbReference type="ChEBI" id="CHEBI:15377"/>
        <dbReference type="ChEBI" id="CHEBI:15378"/>
        <dbReference type="ChEBI" id="CHEBI:17968"/>
        <dbReference type="ChEBI" id="CHEBI:35020"/>
        <dbReference type="ChEBI" id="CHEBI:76478"/>
    </reaction>
    <physiologicalReaction direction="left-to-right" evidence="25">
        <dbReference type="Rhea" id="RHEA:40476"/>
    </physiologicalReaction>
</comment>
<dbReference type="InterPro" id="IPR000734">
    <property type="entry name" value="TAG_lipase"/>
</dbReference>
<feature type="domain" description="PLAT" evidence="31">
    <location>
        <begin position="340"/>
        <end position="463"/>
    </location>
</feature>
<evidence type="ECO:0000256" key="27">
    <source>
        <dbReference type="PROSITE-ProRule" id="PRU00152"/>
    </source>
</evidence>
<evidence type="ECO:0000256" key="30">
    <source>
        <dbReference type="SAM" id="MobiDB-lite"/>
    </source>
</evidence>
<evidence type="ECO:0000256" key="3">
    <source>
        <dbReference type="ARBA" id="ARBA00004498"/>
    </source>
</evidence>
<keyword evidence="14" id="KW-0106">Calcium</keyword>
<evidence type="ECO:0000256" key="22">
    <source>
        <dbReference type="ARBA" id="ARBA00046693"/>
    </source>
</evidence>
<dbReference type="GO" id="GO:0004465">
    <property type="term" value="F:lipoprotein lipase activity"/>
    <property type="evidence" value="ECO:0007669"/>
    <property type="project" value="UniProtKB-UniRule"/>
</dbReference>
<evidence type="ECO:0000256" key="18">
    <source>
        <dbReference type="ARBA" id="ARBA00023136"/>
    </source>
</evidence>
<keyword evidence="10 29" id="KW-0358">Heparin-binding</keyword>
<dbReference type="InterPro" id="IPR033906">
    <property type="entry name" value="Lipase_N"/>
</dbReference>
<evidence type="ECO:0000256" key="10">
    <source>
        <dbReference type="ARBA" id="ARBA00022674"/>
    </source>
</evidence>
<keyword evidence="19 29" id="KW-1015">Disulfide bond</keyword>
<keyword evidence="32" id="KW-0449">Lipoprotein</keyword>
<keyword evidence="6 29" id="KW-1003">Cell membrane</keyword>
<evidence type="ECO:0000256" key="5">
    <source>
        <dbReference type="ARBA" id="ARBA00018617"/>
    </source>
</evidence>
<dbReference type="Gene3D" id="3.40.50.1820">
    <property type="entry name" value="alpha/beta hydrolase"/>
    <property type="match status" value="1"/>
</dbReference>
<evidence type="ECO:0000256" key="4">
    <source>
        <dbReference type="ARBA" id="ARBA00010701"/>
    </source>
</evidence>
<dbReference type="SUPFAM" id="SSF49723">
    <property type="entry name" value="Lipase/lipooxygenase domain (PLAT/LH2 domain)"/>
    <property type="match status" value="1"/>
</dbReference>
<comment type="catalytic activity">
    <reaction evidence="1">
        <text>a 1,2-diacyl-sn-glycero-3-phosphocholine + H2O = a 2-acyl-sn-glycero-3-phosphocholine + a fatty acid + H(+)</text>
        <dbReference type="Rhea" id="RHEA:18689"/>
        <dbReference type="ChEBI" id="CHEBI:15377"/>
        <dbReference type="ChEBI" id="CHEBI:15378"/>
        <dbReference type="ChEBI" id="CHEBI:28868"/>
        <dbReference type="ChEBI" id="CHEBI:57643"/>
        <dbReference type="ChEBI" id="CHEBI:57875"/>
        <dbReference type="EC" id="3.1.1.32"/>
    </reaction>
</comment>
<dbReference type="Pfam" id="PF00151">
    <property type="entry name" value="Lipase"/>
    <property type="match status" value="1"/>
</dbReference>
<sequence>MESKALLLVVLGLWLQSLTASRGGVAAAAGREFKDIESKFALRTPEDTAEDTCHIVPGVSESVAHCHFNHSSKTFVVIHGWTVTGMYESWVPKLVAALYKREPDSNVIVVDWLSRAQQHYPVSAGYTKLVGKDVARFINWMEEEFNYPVDNVHLLGYSLGAHAAGIAGSLTNKKVNRITGLDPAGPNFEYAEAPSRLSPDDADFVDVLHTFTRGSPGRSIGIQKPVGHVDIYPNGGTFQPGCNIGEAIRVIAERGLGDVDQLVKCSHERSIHLFIDSLLNEENPSKAYRCNSKEAFEKGLCLSCRKNRCNNVGYEINKVRAKRSSKMYMKTRSQMPYKVFHYQVKIHFSGTESDTQTNQAFEISLYGTVAESENIPFTLPEISTNKTYSFLIYTEVDIGELLMMKLKWKSDSYFSWSDWWSSPGFAIEKIRVKAGETQKKVIFCSREKVAHLQKGKGSAVFVKCHDKSLNKKSGWMFPGKKTPHHTSGGHMVQFSKGQQTPGHRTKGEGPAPSSKPSKTGDESVEIPLFSISKQLLALSFLTFKANPPGSCQRNLSRTSVLSGDQACDRPLAPLQLSGSAIFIPALAPLPDAKYWKSLQKEEHMNSVKNKVNEVNFTKDAQCLWCLKVGLS</sequence>
<gene>
    <name evidence="32" type="ORF">SUZIE_131025</name>
</gene>
<evidence type="ECO:0000256" key="11">
    <source>
        <dbReference type="ARBA" id="ARBA00022723"/>
    </source>
</evidence>
<dbReference type="Proteomes" id="UP001166674">
    <property type="component" value="Unassembled WGS sequence"/>
</dbReference>
<proteinExistence type="inferred from homology"/>
<reference evidence="32" key="1">
    <citation type="submission" date="2020-03" db="EMBL/GenBank/DDBJ databases">
        <title>Studies in the Genomics of Life Span.</title>
        <authorList>
            <person name="Glass D."/>
        </authorList>
    </citation>
    <scope>NUCLEOTIDE SEQUENCE</scope>
    <source>
        <strain evidence="32">SUZIE</strain>
        <tissue evidence="32">Muscle</tissue>
    </source>
</reference>
<keyword evidence="18 29" id="KW-0472">Membrane</keyword>
<dbReference type="Gene3D" id="2.60.60.20">
    <property type="entry name" value="PLAT/LH2 domain"/>
    <property type="match status" value="1"/>
</dbReference>
<feature type="region of interest" description="Disordered" evidence="30">
    <location>
        <begin position="475"/>
        <end position="522"/>
    </location>
</feature>
<evidence type="ECO:0000313" key="33">
    <source>
        <dbReference type="Proteomes" id="UP001166674"/>
    </source>
</evidence>
<evidence type="ECO:0000256" key="6">
    <source>
        <dbReference type="ARBA" id="ARBA00022475"/>
    </source>
</evidence>
<evidence type="ECO:0000256" key="23">
    <source>
        <dbReference type="ARBA" id="ARBA00047643"/>
    </source>
</evidence>
<keyword evidence="12 29" id="KW-0732">Signal</keyword>
<dbReference type="GO" id="GO:0034185">
    <property type="term" value="F:apolipoprotein binding"/>
    <property type="evidence" value="ECO:0007669"/>
    <property type="project" value="TreeGrafter"/>
</dbReference>
<dbReference type="PROSITE" id="PS50095">
    <property type="entry name" value="PLAT"/>
    <property type="match status" value="1"/>
</dbReference>
<comment type="catalytic activity">
    <reaction evidence="2 29">
        <text>a triacylglycerol + H2O = a diacylglycerol + a fatty acid + H(+)</text>
        <dbReference type="Rhea" id="RHEA:12044"/>
        <dbReference type="ChEBI" id="CHEBI:15377"/>
        <dbReference type="ChEBI" id="CHEBI:15378"/>
        <dbReference type="ChEBI" id="CHEBI:17855"/>
        <dbReference type="ChEBI" id="CHEBI:18035"/>
        <dbReference type="ChEBI" id="CHEBI:28868"/>
        <dbReference type="EC" id="3.1.1.34"/>
    </reaction>
</comment>
<evidence type="ECO:0000256" key="1">
    <source>
        <dbReference type="ARBA" id="ARBA00000111"/>
    </source>
</evidence>
<dbReference type="InterPro" id="IPR036392">
    <property type="entry name" value="PLAT/LH2_dom_sf"/>
</dbReference>
<dbReference type="GO" id="GO:0019433">
    <property type="term" value="P:triglyceride catabolic process"/>
    <property type="evidence" value="ECO:0007669"/>
    <property type="project" value="UniProtKB-UniRule"/>
</dbReference>
<evidence type="ECO:0000256" key="19">
    <source>
        <dbReference type="ARBA" id="ARBA00023157"/>
    </source>
</evidence>
<keyword evidence="21 29" id="KW-0850">VLDL</keyword>
<dbReference type="CDD" id="cd01758">
    <property type="entry name" value="PLAT_LPL"/>
    <property type="match status" value="1"/>
</dbReference>
<comment type="subcellular location">
    <subcellularLocation>
        <location evidence="29">Cell membrane</location>
        <topology evidence="29">Peripheral membrane protein</topology>
        <orientation evidence="29">Extracellular side</orientation>
    </subcellularLocation>
    <subcellularLocation>
        <location evidence="29">Secreted</location>
    </subcellularLocation>
    <subcellularLocation>
        <location evidence="3 29">Secreted</location>
        <location evidence="3 29">Extracellular space</location>
        <location evidence="3 29">Extracellular matrix</location>
    </subcellularLocation>
    <text evidence="29">Newly synthesized LPL binds to cell surface heparan proteoglycans and is then released by heparanase. Subsequently, it becomes attached to heparan proteoglycan on endothelial cells. Locates to the plasma membrane of microvilli of hepatocytes with triglyceride-rich lipoproteins (TRL). Some of the bound LPL is then internalized and located inside non-coated endocytic vesicles.</text>
</comment>
<keyword evidence="20" id="KW-0325">Glycoprotein</keyword>
<keyword evidence="33" id="KW-1185">Reference proteome</keyword>
<comment type="function">
    <text evidence="29">Key enzyme in triglyceride metabolism. Catalyzes the hydrolysis of triglycerides from circulating chylomicrons and very low density lipoproteins (VLDL), and thereby plays an important role in lipid clearance from the blood stream, lipid utilization and storage. Mediates margination of triglyceride-rich lipoprotein particles in capillaries. Recruited to its site of action on the luminal surface of vascular endothelium by binding to GPIHBP1 and cell surface heparan sulfate proteoglycans.</text>
</comment>
<evidence type="ECO:0000313" key="32">
    <source>
        <dbReference type="EMBL" id="MBZ3875055.1"/>
    </source>
</evidence>
<evidence type="ECO:0000256" key="15">
    <source>
        <dbReference type="ARBA" id="ARBA00022963"/>
    </source>
</evidence>
<evidence type="ECO:0000256" key="14">
    <source>
        <dbReference type="ARBA" id="ARBA00022837"/>
    </source>
</evidence>
<dbReference type="NCBIfam" id="TIGR03230">
    <property type="entry name" value="lipo_lipase"/>
    <property type="match status" value="1"/>
</dbReference>
<evidence type="ECO:0000256" key="12">
    <source>
        <dbReference type="ARBA" id="ARBA00022729"/>
    </source>
</evidence>
<protein>
    <recommendedName>
        <fullName evidence="5 29">Lipoprotein lipase</fullName>
        <shortName evidence="29">LPL</shortName>
        <ecNumber evidence="29">3.1.1.34</ecNumber>
    </recommendedName>
</protein>
<keyword evidence="17 29" id="KW-0443">Lipid metabolism</keyword>
<keyword evidence="13 29" id="KW-0378">Hydrolase</keyword>
<dbReference type="InterPro" id="IPR013818">
    <property type="entry name" value="Lipase"/>
</dbReference>
<evidence type="ECO:0000256" key="25">
    <source>
        <dbReference type="ARBA" id="ARBA00048377"/>
    </source>
</evidence>
<keyword evidence="8 29" id="KW-0964">Secreted</keyword>
<comment type="catalytic activity">
    <reaction evidence="26">
        <text>1,2,3-tri-(9Z-octadecenoyl)-glycerol + H2O = di-(9Z)-octadecenoylglycerol + (9Z)-octadecenoate + H(+)</text>
        <dbReference type="Rhea" id="RHEA:38575"/>
        <dbReference type="ChEBI" id="CHEBI:15377"/>
        <dbReference type="ChEBI" id="CHEBI:15378"/>
        <dbReference type="ChEBI" id="CHEBI:30823"/>
        <dbReference type="ChEBI" id="CHEBI:53753"/>
        <dbReference type="ChEBI" id="CHEBI:75945"/>
    </reaction>
    <physiologicalReaction direction="left-to-right" evidence="26">
        <dbReference type="Rhea" id="RHEA:38576"/>
    </physiologicalReaction>
</comment>
<evidence type="ECO:0000256" key="2">
    <source>
        <dbReference type="ARBA" id="ARBA00000137"/>
    </source>
</evidence>
<evidence type="ECO:0000256" key="7">
    <source>
        <dbReference type="ARBA" id="ARBA00022513"/>
    </source>
</evidence>
<dbReference type="GO" id="GO:0008970">
    <property type="term" value="F:phospholipase A1 activity"/>
    <property type="evidence" value="ECO:0007669"/>
    <property type="project" value="UniProtKB-EC"/>
</dbReference>
<evidence type="ECO:0000256" key="20">
    <source>
        <dbReference type="ARBA" id="ARBA00023180"/>
    </source>
</evidence>
<evidence type="ECO:0000256" key="29">
    <source>
        <dbReference type="RuleBase" id="RU362020"/>
    </source>
</evidence>
<dbReference type="GO" id="GO:0034361">
    <property type="term" value="C:very-low-density lipoprotein particle"/>
    <property type="evidence" value="ECO:0007669"/>
    <property type="project" value="UniProtKB-KW"/>
</dbReference>
<dbReference type="PRINTS" id="PR00821">
    <property type="entry name" value="TAGLIPASE"/>
</dbReference>
<comment type="similarity">
    <text evidence="4 28">Belongs to the AB hydrolase superfamily. Lipase family.</text>
</comment>
<dbReference type="GO" id="GO:0034372">
    <property type="term" value="P:very-low-density lipoprotein particle remodeling"/>
    <property type="evidence" value="ECO:0007669"/>
    <property type="project" value="TreeGrafter"/>
</dbReference>
<evidence type="ECO:0000256" key="13">
    <source>
        <dbReference type="ARBA" id="ARBA00022801"/>
    </source>
</evidence>
<evidence type="ECO:0000256" key="21">
    <source>
        <dbReference type="ARBA" id="ARBA00023313"/>
    </source>
</evidence>
<dbReference type="EC" id="3.1.1.34" evidence="29"/>
<dbReference type="InterPro" id="IPR029058">
    <property type="entry name" value="AB_hydrolase_fold"/>
</dbReference>
<dbReference type="CDD" id="cd00707">
    <property type="entry name" value="Pancreat_lipase_like"/>
    <property type="match status" value="1"/>
</dbReference>
<evidence type="ECO:0000256" key="28">
    <source>
        <dbReference type="RuleBase" id="RU004262"/>
    </source>
</evidence>
<organism evidence="32 33">
    <name type="scientific">Sciurus carolinensis</name>
    <name type="common">Eastern gray squirrel</name>
    <dbReference type="NCBI Taxonomy" id="30640"/>
    <lineage>
        <taxon>Eukaryota</taxon>
        <taxon>Metazoa</taxon>
        <taxon>Chordata</taxon>
        <taxon>Craniata</taxon>
        <taxon>Vertebrata</taxon>
        <taxon>Euteleostomi</taxon>
        <taxon>Mammalia</taxon>
        <taxon>Eutheria</taxon>
        <taxon>Euarchontoglires</taxon>
        <taxon>Glires</taxon>
        <taxon>Rodentia</taxon>
        <taxon>Sciuromorpha</taxon>
        <taxon>Sciuridae</taxon>
        <taxon>Sciurinae</taxon>
        <taxon>Sciurini</taxon>
        <taxon>Sciurus</taxon>
    </lineage>
</organism>
<name>A0AA41SW42_SCICA</name>
<keyword evidence="7 29" id="KW-0162">Chylomicron</keyword>
<evidence type="ECO:0000256" key="24">
    <source>
        <dbReference type="ARBA" id="ARBA00047668"/>
    </source>
</evidence>
<accession>A0AA41SW42</accession>
<dbReference type="GO" id="GO:0042627">
    <property type="term" value="C:chylomicron"/>
    <property type="evidence" value="ECO:0007669"/>
    <property type="project" value="UniProtKB-KW"/>
</dbReference>
<dbReference type="PRINTS" id="PR00822">
    <property type="entry name" value="LIPOLIPASE"/>
</dbReference>
<dbReference type="InterPro" id="IPR002330">
    <property type="entry name" value="Lipo_Lipase"/>
</dbReference>
<comment type="catalytic activity">
    <reaction evidence="23">
        <text>1,2-di-(9Z-octadecenoyl)-sn-glycero-3-phosphocholine + H2O = (9Z-octadecenoyl)-sn-glycero-3-phosphocholine + (9Z)-octadecenoate + H(+)</text>
        <dbReference type="Rhea" id="RHEA:38699"/>
        <dbReference type="ChEBI" id="CHEBI:15377"/>
        <dbReference type="ChEBI" id="CHEBI:15378"/>
        <dbReference type="ChEBI" id="CHEBI:30823"/>
        <dbReference type="ChEBI" id="CHEBI:74669"/>
        <dbReference type="ChEBI" id="CHEBI:76083"/>
    </reaction>
    <physiologicalReaction direction="left-to-right" evidence="23">
        <dbReference type="Rhea" id="RHEA:38700"/>
    </physiologicalReaction>
</comment>
<comment type="catalytic activity">
    <reaction evidence="24">
        <text>1,2-dihexadecanoyl-sn-glycero-3-phosphocholine + H2O = hexadecanoyl-sn-glycero-3-phosphocholine + hexadecanoate + H(+)</text>
        <dbReference type="Rhea" id="RHEA:41384"/>
        <dbReference type="ChEBI" id="CHEBI:7896"/>
        <dbReference type="ChEBI" id="CHEBI:15377"/>
        <dbReference type="ChEBI" id="CHEBI:15378"/>
        <dbReference type="ChEBI" id="CHEBI:64563"/>
        <dbReference type="ChEBI" id="CHEBI:72999"/>
    </reaction>
    <physiologicalReaction direction="left-to-right" evidence="24">
        <dbReference type="Rhea" id="RHEA:41385"/>
    </physiologicalReaction>
</comment>
<dbReference type="PANTHER" id="PTHR11610">
    <property type="entry name" value="LIPASE"/>
    <property type="match status" value="1"/>
</dbReference>
<comment type="subunit">
    <text evidence="29">Homodimer. Interacts with APOC2; the interaction activates LPL activity in the presence of lipids.</text>
</comment>
<comment type="subunit">
    <text evidence="22">Homodimer. Interacts with GPIHBP1 with 1:1 stoichiometry. Interacts with APOC2; the interaction activates LPL activity in the presence of lipids. Interaction with heparan sulfate proteoglycans is required to protect LPL against loss of activity. Associates with lipoprotein particles in blood plasma. Interacts with LMF1 and SEL1L; interaction with SEL1L is required to prevent aggregation of newly synthesized LPL in the endoplasmic reticulum (ER), and for normal export of LPL from the ER to the extracellular space. Interacts with SORL1; SORL1 acts as a sorting receptor, promoting LPL localization to endosomes and later to lysosomes, leading to degradation of newly synthesized LPL.</text>
</comment>
<dbReference type="FunFam" id="3.40.50.1820:FF:000031">
    <property type="entry name" value="Lipoprotein lipase"/>
    <property type="match status" value="1"/>
</dbReference>
<dbReference type="GO" id="GO:0005886">
    <property type="term" value="C:plasma membrane"/>
    <property type="evidence" value="ECO:0007669"/>
    <property type="project" value="UniProtKB-SubCell"/>
</dbReference>
<dbReference type="FunFam" id="2.60.60.20:FF:000006">
    <property type="entry name" value="Lipoprotein lipase"/>
    <property type="match status" value="1"/>
</dbReference>
<comment type="PTM">
    <text evidence="29">Tyrosine nitration after lipopolysaccharide (LPS) challenge down-regulates the lipase activity.</text>
</comment>
<dbReference type="AlphaFoldDB" id="A0AA41SW42"/>
<dbReference type="PANTHER" id="PTHR11610:SF3">
    <property type="entry name" value="LIPOPROTEIN LIPASE"/>
    <property type="match status" value="1"/>
</dbReference>
<evidence type="ECO:0000256" key="16">
    <source>
        <dbReference type="ARBA" id="ARBA00023074"/>
    </source>
</evidence>
<comment type="caution">
    <text evidence="27">Lacks conserved residue(s) required for the propagation of feature annotation.</text>
</comment>
<evidence type="ECO:0000256" key="9">
    <source>
        <dbReference type="ARBA" id="ARBA00022530"/>
    </source>
</evidence>
<evidence type="ECO:0000256" key="8">
    <source>
        <dbReference type="ARBA" id="ARBA00022525"/>
    </source>
</evidence>
<dbReference type="SMART" id="SM00308">
    <property type="entry name" value="LH2"/>
    <property type="match status" value="1"/>
</dbReference>
<comment type="caution">
    <text evidence="32">The sequence shown here is derived from an EMBL/GenBank/DDBJ whole genome shotgun (WGS) entry which is preliminary data.</text>
</comment>
<dbReference type="GO" id="GO:0008201">
    <property type="term" value="F:heparin binding"/>
    <property type="evidence" value="ECO:0007669"/>
    <property type="project" value="UniProtKB-UniRule"/>
</dbReference>
<feature type="signal peptide" evidence="29">
    <location>
        <begin position="1"/>
        <end position="20"/>
    </location>
</feature>
<dbReference type="SUPFAM" id="SSF53474">
    <property type="entry name" value="alpha/beta-Hydrolases"/>
    <property type="match status" value="1"/>
</dbReference>
<keyword evidence="15 29" id="KW-0442">Lipid degradation</keyword>
<dbReference type="InterPro" id="IPR001024">
    <property type="entry name" value="PLAT/LH2_dom"/>
</dbReference>
<evidence type="ECO:0000256" key="26">
    <source>
        <dbReference type="ARBA" id="ARBA00048386"/>
    </source>
</evidence>
<feature type="chain" id="PRO_5041480225" description="Lipoprotein lipase" evidence="29">
    <location>
        <begin position="21"/>
        <end position="631"/>
    </location>
</feature>
<dbReference type="GO" id="GO:0046872">
    <property type="term" value="F:metal ion binding"/>
    <property type="evidence" value="ECO:0007669"/>
    <property type="project" value="UniProtKB-KW"/>
</dbReference>
<dbReference type="EMBL" id="JAATJV010240437">
    <property type="protein sequence ID" value="MBZ3875055.1"/>
    <property type="molecule type" value="Genomic_DNA"/>
</dbReference>